<dbReference type="GO" id="GO:0005730">
    <property type="term" value="C:nucleolus"/>
    <property type="evidence" value="ECO:0007669"/>
    <property type="project" value="UniProtKB-SubCell"/>
</dbReference>
<dbReference type="SUPFAM" id="SSF54928">
    <property type="entry name" value="RNA-binding domain, RBD"/>
    <property type="match status" value="2"/>
</dbReference>
<dbReference type="InterPro" id="IPR035979">
    <property type="entry name" value="RBD_domain_sf"/>
</dbReference>
<evidence type="ECO:0000256" key="1">
    <source>
        <dbReference type="ARBA" id="ARBA00004604"/>
    </source>
</evidence>
<feature type="region of interest" description="Disordered" evidence="6">
    <location>
        <begin position="383"/>
        <end position="519"/>
    </location>
</feature>
<reference evidence="8" key="1">
    <citation type="submission" date="2018-02" db="EMBL/GenBank/DDBJ databases">
        <title>Rhizophora mucronata_Transcriptome.</title>
        <authorList>
            <person name="Meera S.P."/>
            <person name="Sreeshan A."/>
            <person name="Augustine A."/>
        </authorList>
    </citation>
    <scope>NUCLEOTIDE SEQUENCE</scope>
    <source>
        <tissue evidence="8">Leaf</tissue>
    </source>
</reference>
<feature type="region of interest" description="Disordered" evidence="6">
    <location>
        <begin position="1"/>
        <end position="22"/>
    </location>
</feature>
<dbReference type="PROSITE" id="PS50102">
    <property type="entry name" value="RRM"/>
    <property type="match status" value="2"/>
</dbReference>
<evidence type="ECO:0000256" key="4">
    <source>
        <dbReference type="ARBA" id="ARBA00023242"/>
    </source>
</evidence>
<feature type="compositionally biased region" description="Polar residues" evidence="6">
    <location>
        <begin position="11"/>
        <end position="22"/>
    </location>
</feature>
<evidence type="ECO:0000256" key="6">
    <source>
        <dbReference type="SAM" id="MobiDB-lite"/>
    </source>
</evidence>
<dbReference type="EMBL" id="GGEC01004930">
    <property type="protein sequence ID" value="MBW85413.1"/>
    <property type="molecule type" value="Transcribed_RNA"/>
</dbReference>
<dbReference type="AlphaFoldDB" id="A0A2P2IW21"/>
<evidence type="ECO:0000256" key="2">
    <source>
        <dbReference type="ARBA" id="ARBA00007077"/>
    </source>
</evidence>
<organism evidence="8">
    <name type="scientific">Rhizophora mucronata</name>
    <name type="common">Asiatic mangrove</name>
    <dbReference type="NCBI Taxonomy" id="61149"/>
    <lineage>
        <taxon>Eukaryota</taxon>
        <taxon>Viridiplantae</taxon>
        <taxon>Streptophyta</taxon>
        <taxon>Embryophyta</taxon>
        <taxon>Tracheophyta</taxon>
        <taxon>Spermatophyta</taxon>
        <taxon>Magnoliopsida</taxon>
        <taxon>eudicotyledons</taxon>
        <taxon>Gunneridae</taxon>
        <taxon>Pentapetalae</taxon>
        <taxon>rosids</taxon>
        <taxon>fabids</taxon>
        <taxon>Malpighiales</taxon>
        <taxon>Rhizophoraceae</taxon>
        <taxon>Rhizophora</taxon>
    </lineage>
</organism>
<dbReference type="PANTHER" id="PTHR23236">
    <property type="entry name" value="EUKARYOTIC TRANSLATION INITIATION FACTOR 4B/4H"/>
    <property type="match status" value="1"/>
</dbReference>
<feature type="domain" description="RRM" evidence="7">
    <location>
        <begin position="198"/>
        <end position="292"/>
    </location>
</feature>
<dbReference type="Gene3D" id="3.30.70.330">
    <property type="match status" value="2"/>
</dbReference>
<dbReference type="Pfam" id="PF00076">
    <property type="entry name" value="RRM_1"/>
    <property type="match status" value="2"/>
</dbReference>
<accession>A0A2P2IW21</accession>
<comment type="subcellular location">
    <subcellularLocation>
        <location evidence="1">Nucleus</location>
        <location evidence="1">Nucleolus</location>
    </subcellularLocation>
</comment>
<dbReference type="CDD" id="cd12395">
    <property type="entry name" value="RRM2_RBM34"/>
    <property type="match status" value="1"/>
</dbReference>
<feature type="domain" description="RRM" evidence="7">
    <location>
        <begin position="309"/>
        <end position="390"/>
    </location>
</feature>
<dbReference type="InterPro" id="IPR000504">
    <property type="entry name" value="RRM_dom"/>
</dbReference>
<comment type="similarity">
    <text evidence="2">Belongs to the RRM RBM34 family.</text>
</comment>
<feature type="compositionally biased region" description="Basic and acidic residues" evidence="6">
    <location>
        <begin position="383"/>
        <end position="394"/>
    </location>
</feature>
<proteinExistence type="inferred from homology"/>
<keyword evidence="3 5" id="KW-0694">RNA-binding</keyword>
<dbReference type="PANTHER" id="PTHR23236:SF25">
    <property type="entry name" value="RNA-BINDING PROTEIN 34"/>
    <property type="match status" value="1"/>
</dbReference>
<feature type="region of interest" description="Disordered" evidence="6">
    <location>
        <begin position="42"/>
        <end position="101"/>
    </location>
</feature>
<dbReference type="GO" id="GO:0003723">
    <property type="term" value="F:RNA binding"/>
    <property type="evidence" value="ECO:0007669"/>
    <property type="project" value="UniProtKB-UniRule"/>
</dbReference>
<dbReference type="CDD" id="cd12394">
    <property type="entry name" value="RRM1_RBM34"/>
    <property type="match status" value="1"/>
</dbReference>
<dbReference type="InterPro" id="IPR012677">
    <property type="entry name" value="Nucleotide-bd_a/b_plait_sf"/>
</dbReference>
<name>A0A2P2IW21_RHIMU</name>
<dbReference type="SMART" id="SM00360">
    <property type="entry name" value="RRM"/>
    <property type="match status" value="2"/>
</dbReference>
<sequence>MRKKKHEKPETTTVSENDAVSAPSNVFKSLFGDVELDAAVPGLFSDSNPFKRKPQDPKLGFVSVESNESPENGAIKGPVLDQMKKRKRDKGKAPFLDQEEPAEAPLVSKKVKALIAENEGERSEVVIENDSNKKRKKRKRDEIEREYEAKKYGVVPENSENQAFAVGEKRKKPDNAADVLVPKEGEGEGFDDESKLLRTVFVGNLPLKVKKKALVREFSQFGEVESARIRSVPIVDTKIPRKGAIMLKKINEAIDSVHAYIVFKTEQSAEASLAHNMAVVAGNHVRVDRACPPRKKLKGENAAVYDNKRTIFVGNLPFDVKDEELYQLFSGIKDLEYSVEAVRVVRHTHMGMGKGIAYVLFQSREAANLAVKKRNLKLRDRELRLSHARKDSTPSKRKNQLPAEIATSWSKRLEVGSRTPENKSLSNTRGALSYQGLRASKSGVQKKVHTKRNGAAIKTSSRTQKGEKQRVGKRPAVAARKEKGKALKEWGPSAQAGKKRKLDSRTPGSSNRKKKAKKS</sequence>
<evidence type="ECO:0000259" key="7">
    <source>
        <dbReference type="PROSITE" id="PS50102"/>
    </source>
</evidence>
<feature type="region of interest" description="Disordered" evidence="6">
    <location>
        <begin position="120"/>
        <end position="142"/>
    </location>
</feature>
<evidence type="ECO:0000256" key="5">
    <source>
        <dbReference type="PROSITE-ProRule" id="PRU00176"/>
    </source>
</evidence>
<keyword evidence="4" id="KW-0539">Nucleus</keyword>
<evidence type="ECO:0000313" key="8">
    <source>
        <dbReference type="EMBL" id="MBW85413.1"/>
    </source>
</evidence>
<feature type="compositionally biased region" description="Basic and acidic residues" evidence="6">
    <location>
        <begin position="479"/>
        <end position="488"/>
    </location>
</feature>
<evidence type="ECO:0000256" key="3">
    <source>
        <dbReference type="ARBA" id="ARBA00022884"/>
    </source>
</evidence>
<protein>
    <submittedName>
        <fullName evidence="8">RNA recognition motif-containing family protein</fullName>
    </submittedName>
</protein>
<dbReference type="InterPro" id="IPR034221">
    <property type="entry name" value="RBM34_RRM2"/>
</dbReference>